<feature type="transmembrane region" description="Helical" evidence="1">
    <location>
        <begin position="54"/>
        <end position="76"/>
    </location>
</feature>
<keyword evidence="1" id="KW-1133">Transmembrane helix</keyword>
<accession>A0A409W337</accession>
<dbReference type="EMBL" id="NHYE01005432">
    <property type="protein sequence ID" value="PPQ72929.1"/>
    <property type="molecule type" value="Genomic_DNA"/>
</dbReference>
<evidence type="ECO:0000313" key="2">
    <source>
        <dbReference type="EMBL" id="PPQ72929.1"/>
    </source>
</evidence>
<keyword evidence="1" id="KW-0812">Transmembrane</keyword>
<name>A0A409W337_9AGAR</name>
<evidence type="ECO:0000256" key="1">
    <source>
        <dbReference type="SAM" id="Phobius"/>
    </source>
</evidence>
<sequence length="267" mass="29639">MSNSTCLFSSITDLLTKANEHQLNVTTTVASCPDICQLAWGNGNPDLSGIGANISYIIQVILTFLCGPVLCLLYELRDRWRFSEGTLKHFSTIHDSFLDISAQFSIPVAIAAVIRFRQRAPFYELAFLRTLTTMQFLSLLSTTVTVGLFEEPHRRGPQRITIIVLYGLLEFAFYIGLIGSLVTSQASWESISELSEACKAYGKIFPWIKYVPPPAKIHLPHITVKQFFNPFSRQGWKFGLIITGFVIAGIIALCLAIAIIIGVSMAL</sequence>
<keyword evidence="1" id="KW-0472">Membrane</keyword>
<gene>
    <name evidence="2" type="ORF">CVT26_014539</name>
</gene>
<dbReference type="OrthoDB" id="2986689at2759"/>
<feature type="transmembrane region" description="Helical" evidence="1">
    <location>
        <begin position="161"/>
        <end position="182"/>
    </location>
</feature>
<dbReference type="AlphaFoldDB" id="A0A409W337"/>
<dbReference type="STRING" id="231916.A0A409W337"/>
<dbReference type="Proteomes" id="UP000284706">
    <property type="component" value="Unassembled WGS sequence"/>
</dbReference>
<reference evidence="2 3" key="1">
    <citation type="journal article" date="2018" name="Evol. Lett.">
        <title>Horizontal gene cluster transfer increased hallucinogenic mushroom diversity.</title>
        <authorList>
            <person name="Reynolds H.T."/>
            <person name="Vijayakumar V."/>
            <person name="Gluck-Thaler E."/>
            <person name="Korotkin H.B."/>
            <person name="Matheny P.B."/>
            <person name="Slot J.C."/>
        </authorList>
    </citation>
    <scope>NUCLEOTIDE SEQUENCE [LARGE SCALE GENOMIC DNA]</scope>
    <source>
        <strain evidence="2 3">SRW20</strain>
    </source>
</reference>
<protein>
    <submittedName>
        <fullName evidence="2">Uncharacterized protein</fullName>
    </submittedName>
</protein>
<comment type="caution">
    <text evidence="2">The sequence shown here is derived from an EMBL/GenBank/DDBJ whole genome shotgun (WGS) entry which is preliminary data.</text>
</comment>
<feature type="non-terminal residue" evidence="2">
    <location>
        <position position="267"/>
    </location>
</feature>
<proteinExistence type="predicted"/>
<evidence type="ECO:0000313" key="3">
    <source>
        <dbReference type="Proteomes" id="UP000284706"/>
    </source>
</evidence>
<feature type="transmembrane region" description="Helical" evidence="1">
    <location>
        <begin position="126"/>
        <end position="149"/>
    </location>
</feature>
<organism evidence="2 3">
    <name type="scientific">Gymnopilus dilepis</name>
    <dbReference type="NCBI Taxonomy" id="231916"/>
    <lineage>
        <taxon>Eukaryota</taxon>
        <taxon>Fungi</taxon>
        <taxon>Dikarya</taxon>
        <taxon>Basidiomycota</taxon>
        <taxon>Agaricomycotina</taxon>
        <taxon>Agaricomycetes</taxon>
        <taxon>Agaricomycetidae</taxon>
        <taxon>Agaricales</taxon>
        <taxon>Agaricineae</taxon>
        <taxon>Hymenogastraceae</taxon>
        <taxon>Gymnopilus</taxon>
    </lineage>
</organism>
<feature type="transmembrane region" description="Helical" evidence="1">
    <location>
        <begin position="238"/>
        <end position="263"/>
    </location>
</feature>
<dbReference type="InParanoid" id="A0A409W337"/>
<keyword evidence="3" id="KW-1185">Reference proteome</keyword>